<proteinExistence type="predicted"/>
<gene>
    <name evidence="1" type="ORF">CHRIB12_LOCUS19372</name>
</gene>
<name>A0A916EG55_9GLOM</name>
<dbReference type="EMBL" id="CAGKOT010000054">
    <property type="protein sequence ID" value="CAB5385683.1"/>
    <property type="molecule type" value="Genomic_DNA"/>
</dbReference>
<organism evidence="1 2">
    <name type="scientific">Rhizophagus irregularis</name>
    <dbReference type="NCBI Taxonomy" id="588596"/>
    <lineage>
        <taxon>Eukaryota</taxon>
        <taxon>Fungi</taxon>
        <taxon>Fungi incertae sedis</taxon>
        <taxon>Mucoromycota</taxon>
        <taxon>Glomeromycotina</taxon>
        <taxon>Glomeromycetes</taxon>
        <taxon>Glomerales</taxon>
        <taxon>Glomeraceae</taxon>
        <taxon>Rhizophagus</taxon>
    </lineage>
</organism>
<dbReference type="OrthoDB" id="2429771at2759"/>
<evidence type="ECO:0000313" key="1">
    <source>
        <dbReference type="EMBL" id="CAB5385683.1"/>
    </source>
</evidence>
<comment type="caution">
    <text evidence="1">The sequence shown here is derived from an EMBL/GenBank/DDBJ whole genome shotgun (WGS) entry which is preliminary data.</text>
</comment>
<accession>A0A916EG55</accession>
<dbReference type="AlphaFoldDB" id="A0A916EG55"/>
<sequence length="285" mass="33213">MMTDSKSISQYVDFFVKEEKPIPTTFFKEFSFSSKKEGVSNWYTTLRKSLKIYNDDSTLNEIKQNYVKGHYRRVNNHLPEENDKQKPPKKPCLRKSNQEIINQGNSSINLDFEHFKTQELLNNKRWIYKSFNLSAEFQNFQKSTIDQIKKNPILSYKTDIQKILFILMKDIHDRWSNNFSKAVGLVSRNMEIFSQTQFISIERFVSKNCHTSTSGNKENNRGENPDFKIITNLKEEILFGEIKPKDSTSLLVGKDLIKLSNFQSGALDELIKTHGNKIGLASFRV</sequence>
<dbReference type="Proteomes" id="UP000684084">
    <property type="component" value="Unassembled WGS sequence"/>
</dbReference>
<evidence type="ECO:0000313" key="2">
    <source>
        <dbReference type="Proteomes" id="UP000684084"/>
    </source>
</evidence>
<reference evidence="1" key="1">
    <citation type="submission" date="2020-05" db="EMBL/GenBank/DDBJ databases">
        <authorList>
            <person name="Rincon C."/>
            <person name="Sanders R I."/>
            <person name="Robbins C."/>
            <person name="Chaturvedi A."/>
        </authorList>
    </citation>
    <scope>NUCLEOTIDE SEQUENCE</scope>
    <source>
        <strain evidence="1">CHB12</strain>
    </source>
</reference>
<dbReference type="VEuPathDB" id="FungiDB:RhiirFUN_008279"/>
<protein>
    <submittedName>
        <fullName evidence="1">Uncharacterized protein</fullName>
    </submittedName>
</protein>